<accession>A0A1J5SY78</accession>
<organism evidence="1">
    <name type="scientific">mine drainage metagenome</name>
    <dbReference type="NCBI Taxonomy" id="410659"/>
    <lineage>
        <taxon>unclassified sequences</taxon>
        <taxon>metagenomes</taxon>
        <taxon>ecological metagenomes</taxon>
    </lineage>
</organism>
<name>A0A1J5SY78_9ZZZZ</name>
<proteinExistence type="predicted"/>
<gene>
    <name evidence="1" type="ORF">GALL_53470</name>
</gene>
<evidence type="ECO:0000313" key="1">
    <source>
        <dbReference type="EMBL" id="OIR13530.1"/>
    </source>
</evidence>
<protein>
    <submittedName>
        <fullName evidence="1">Uncharacterized protein</fullName>
    </submittedName>
</protein>
<comment type="caution">
    <text evidence="1">The sequence shown here is derived from an EMBL/GenBank/DDBJ whole genome shotgun (WGS) entry which is preliminary data.</text>
</comment>
<reference evidence="1" key="1">
    <citation type="submission" date="2016-10" db="EMBL/GenBank/DDBJ databases">
        <title>Sequence of Gallionella enrichment culture.</title>
        <authorList>
            <person name="Poehlein A."/>
            <person name="Muehling M."/>
            <person name="Daniel R."/>
        </authorList>
    </citation>
    <scope>NUCLEOTIDE SEQUENCE</scope>
</reference>
<sequence length="180" mass="19674">MRVEPCFSKLGRVLAACVVAVLCLATTPPARVDAEAADAYSTGVVLNASQVQALFPNNTYVERDRYAVLRSDSLRDLQELFVKAVFRNGLRPAWSPRFACGKFSMVFVATARLAYLAAHPEARAVPELAVGEVWFMTGPNSAHAIVVAVTERGVVYWDPQCGHEVAMPGDRLAATFLRKF</sequence>
<dbReference type="Gene3D" id="3.30.460.70">
    <property type="match status" value="1"/>
</dbReference>
<dbReference type="AlphaFoldDB" id="A0A1J5SY78"/>
<dbReference type="EMBL" id="MLJW01000014">
    <property type="protein sequence ID" value="OIR13530.1"/>
    <property type="molecule type" value="Genomic_DNA"/>
</dbReference>